<sequence length="460" mass="51166">MPSLGSQAAAVPTTFDLAAPVASAAAPLAARAAAPDRYTPKPGPTFNSPLGDTNARRAIFHKIIRSINSSARGSDIKILSWNFLTRAGTDALLAAQRRGVQVQVLMDATNNEEDFPNGPFRRLRYELRQGNDHAPKGVRSWARTCDHSCRGPGGAAHAKLFMFSKVGDVRRVVMQGSANFTLASTNNQWNDIYTHTRTRSVWRFYDRIFREAAKDRKAKRPFASRDFKGFRLMMFPIAAQRDPVMDLLNKVKCWEATNTPGGRTIIRMAPDVIRQARGLALARKVRQLWDRGCDIKIGYTVIGIDVGRVLRSPAGRGPIPMKHLTQDFDEDGEFDNYFHLKAMTVVGNVRGDRSGYVVLNGSANWSSLARNSDENLGIYWSKHRTLQYQEHINYWYTNFPKPPQDNTNDTTTDLAARRAPTTRVAGPDDLVFGTGENAVFEDGTPYSLSGVDPYANLDLG</sequence>
<reference evidence="4" key="1">
    <citation type="journal article" date="2019" name="Int. J. Syst. Evol. Microbiol.">
        <title>The Global Catalogue of Microorganisms (GCM) 10K type strain sequencing project: providing services to taxonomists for standard genome sequencing and annotation.</title>
        <authorList>
            <consortium name="The Broad Institute Genomics Platform"/>
            <consortium name="The Broad Institute Genome Sequencing Center for Infectious Disease"/>
            <person name="Wu L."/>
            <person name="Ma J."/>
        </authorList>
    </citation>
    <scope>NUCLEOTIDE SEQUENCE [LARGE SCALE GENOMIC DNA]</scope>
    <source>
        <strain evidence="4">KACC 13778</strain>
    </source>
</reference>
<evidence type="ECO:0000313" key="4">
    <source>
        <dbReference type="Proteomes" id="UP001595956"/>
    </source>
</evidence>
<evidence type="ECO:0000256" key="1">
    <source>
        <dbReference type="SAM" id="MobiDB-lite"/>
    </source>
</evidence>
<feature type="domain" description="Phospholipase D-like" evidence="2">
    <location>
        <begin position="63"/>
        <end position="194"/>
    </location>
</feature>
<evidence type="ECO:0000259" key="2">
    <source>
        <dbReference type="Pfam" id="PF13091"/>
    </source>
</evidence>
<comment type="caution">
    <text evidence="3">The sequence shown here is derived from an EMBL/GenBank/DDBJ whole genome shotgun (WGS) entry which is preliminary data.</text>
</comment>
<protein>
    <submittedName>
        <fullName evidence="3">Phospholipase D-like domain-containing protein</fullName>
    </submittedName>
</protein>
<keyword evidence="4" id="KW-1185">Reference proteome</keyword>
<dbReference type="InterPro" id="IPR025202">
    <property type="entry name" value="PLD-like_dom"/>
</dbReference>
<gene>
    <name evidence="3" type="ORF">ACFPKY_17370</name>
</gene>
<feature type="region of interest" description="Disordered" evidence="1">
    <location>
        <begin position="33"/>
        <end position="52"/>
    </location>
</feature>
<dbReference type="SUPFAM" id="SSF56024">
    <property type="entry name" value="Phospholipase D/nuclease"/>
    <property type="match status" value="1"/>
</dbReference>
<dbReference type="RefSeq" id="WP_345175276.1">
    <property type="nucleotide sequence ID" value="NZ_BAABFQ010000005.1"/>
</dbReference>
<dbReference type="Proteomes" id="UP001595956">
    <property type="component" value="Unassembled WGS sequence"/>
</dbReference>
<accession>A0ABW0N2L4</accession>
<dbReference type="EMBL" id="JBHSMD010000006">
    <property type="protein sequence ID" value="MFC5494885.1"/>
    <property type="molecule type" value="Genomic_DNA"/>
</dbReference>
<dbReference type="Pfam" id="PF13091">
    <property type="entry name" value="PLDc_2"/>
    <property type="match status" value="1"/>
</dbReference>
<organism evidence="3 4">
    <name type="scientific">Nocardioides caricicola</name>
    <dbReference type="NCBI Taxonomy" id="634770"/>
    <lineage>
        <taxon>Bacteria</taxon>
        <taxon>Bacillati</taxon>
        <taxon>Actinomycetota</taxon>
        <taxon>Actinomycetes</taxon>
        <taxon>Propionibacteriales</taxon>
        <taxon>Nocardioidaceae</taxon>
        <taxon>Nocardioides</taxon>
    </lineage>
</organism>
<dbReference type="Gene3D" id="3.30.870.10">
    <property type="entry name" value="Endonuclease Chain A"/>
    <property type="match status" value="1"/>
</dbReference>
<name>A0ABW0N2L4_9ACTN</name>
<proteinExistence type="predicted"/>
<evidence type="ECO:0000313" key="3">
    <source>
        <dbReference type="EMBL" id="MFC5494885.1"/>
    </source>
</evidence>